<accession>A0A5E4T440</accession>
<dbReference type="InterPro" id="IPR008274">
    <property type="entry name" value="AldOxase/xan_DH_MoCoBD1"/>
</dbReference>
<keyword evidence="2" id="KW-0560">Oxidoreductase</keyword>
<dbReference type="EMBL" id="CABPSI010000001">
    <property type="protein sequence ID" value="VVD82707.1"/>
    <property type="molecule type" value="Genomic_DNA"/>
</dbReference>
<gene>
    <name evidence="2" type="primary">iorB_2</name>
    <name evidence="2" type="ORF">PIN31115_01198</name>
</gene>
<dbReference type="InterPro" id="IPR019546">
    <property type="entry name" value="TAT_signal_bac_arc"/>
</dbReference>
<dbReference type="PANTHER" id="PTHR47495:SF2">
    <property type="entry name" value="ALDEHYDE DEHYDROGENASE"/>
    <property type="match status" value="1"/>
</dbReference>
<dbReference type="AlphaFoldDB" id="A0A5E4T440"/>
<dbReference type="InterPro" id="IPR000674">
    <property type="entry name" value="Ald_Oxase/Xan_DH_a/b"/>
</dbReference>
<evidence type="ECO:0000313" key="3">
    <source>
        <dbReference type="Proteomes" id="UP000333828"/>
    </source>
</evidence>
<dbReference type="Proteomes" id="UP000333828">
    <property type="component" value="Unassembled WGS sequence"/>
</dbReference>
<dbReference type="PANTHER" id="PTHR47495">
    <property type="entry name" value="ALDEHYDE DEHYDROGENASE"/>
    <property type="match status" value="1"/>
</dbReference>
<sequence length="745" mass="79231">MRELRFHGLRFDLRPGATVGDYTGVSRRAFLKTSAVAAGGLMLEMSWPGAVRVAHAEGPAATPVVPSAFVRIAPDDTVTIQVNRLDFGQGVQTALPMLVAEELDCDWSKVRSELAPAADVYKDPLFGIQMTGGSGSVAHSWLQYRRIGASARAMLIAAAAQQWKVPAAQLRTENGVVLGPNGQRATFGSLAAKAQALPVPTDVKLKDPAAFRLLGKPTGRLDARAKSTGTPMYGMDFKLPNLKVALVARPPVFGAKVKTFDAKAARAVKGVRDVLEIPDDRGGTAVAVIADGYWQAKTGRDALNATWDTSGVEHVDTTAQLAKFKELAKTPGVVAIDTDVSKFKGAPKTLVAEYSFPYLAHAPMEPLNCTVQLSDKGAEVWTGTQFQTVDQAAIAATLGLKPEQVKLHTLMAGGGFGRRAVPTSDYGVEAAQVAKAWRTAGHREPVKVIWSREDDIHGGYYRPMYVHRAEIGLDAKGNVLAWNHTIVGQSILQGTPFEKMMVKNGVDSTSVEGVAGTPYAVPLRLSLHSPKANVPVLWWRSVGNTHTAFVMETLIDELAKNAGQDPVDYRYALIGDKHPRHRAALALAVERSGYGKTKLPAGQAWGVAVHESFDSVVAYVVVAEVKNGSPRLVSATAAVHCNFAVNPLTVAAQVEGAALMGLGTTLTGAAITLKDGEVEQSNFHQYTVARLTDMPAISVHIVSSGDAPTGMGEPGLPPLAPAYANAVFALTGKRLRALPFDLTTA</sequence>
<keyword evidence="3" id="KW-1185">Reference proteome</keyword>
<evidence type="ECO:0000313" key="2">
    <source>
        <dbReference type="EMBL" id="VVD82707.1"/>
    </source>
</evidence>
<evidence type="ECO:0000259" key="1">
    <source>
        <dbReference type="SMART" id="SM01008"/>
    </source>
</evidence>
<protein>
    <submittedName>
        <fullName evidence="2">Isoquinoline 1-oxidoreductase subunit beta</fullName>
        <ecNumber evidence="2">1.3.99.16</ecNumber>
    </submittedName>
</protein>
<dbReference type="PIRSF" id="PIRSF036389">
    <property type="entry name" value="IOR_B"/>
    <property type="match status" value="1"/>
</dbReference>
<dbReference type="GO" id="GO:0047121">
    <property type="term" value="F:isoquinoline 1-oxidoreductase activity"/>
    <property type="evidence" value="ECO:0007669"/>
    <property type="project" value="UniProtKB-EC"/>
</dbReference>
<name>A0A5E4T440_9BURK</name>
<dbReference type="InterPro" id="IPR052516">
    <property type="entry name" value="N-heterocyclic_Hydroxylase"/>
</dbReference>
<dbReference type="InterPro" id="IPR046867">
    <property type="entry name" value="AldOxase/xan_DH_MoCoBD2"/>
</dbReference>
<dbReference type="SMART" id="SM01008">
    <property type="entry name" value="Ald_Xan_dh_C"/>
    <property type="match status" value="1"/>
</dbReference>
<dbReference type="InterPro" id="IPR006311">
    <property type="entry name" value="TAT_signal"/>
</dbReference>
<proteinExistence type="predicted"/>
<feature type="domain" description="Aldehyde oxidase/xanthine dehydrogenase a/b hammerhead" evidence="1">
    <location>
        <begin position="228"/>
        <end position="311"/>
    </location>
</feature>
<reference evidence="2 3" key="1">
    <citation type="submission" date="2019-08" db="EMBL/GenBank/DDBJ databases">
        <authorList>
            <person name="Peeters C."/>
        </authorList>
    </citation>
    <scope>NUCLEOTIDE SEQUENCE [LARGE SCALE GENOMIC DNA]</scope>
    <source>
        <strain evidence="2 3">LMG 31115</strain>
    </source>
</reference>
<dbReference type="InterPro" id="IPR037165">
    <property type="entry name" value="AldOxase/xan_DH_Mopterin-bd_sf"/>
</dbReference>
<dbReference type="Pfam" id="PF02738">
    <property type="entry name" value="MoCoBD_1"/>
    <property type="match status" value="1"/>
</dbReference>
<dbReference type="Pfam" id="PF20256">
    <property type="entry name" value="MoCoBD_2"/>
    <property type="match status" value="2"/>
</dbReference>
<dbReference type="Gene3D" id="3.90.1170.50">
    <property type="entry name" value="Aldehyde oxidase/xanthine dehydrogenase, a/b hammerhead"/>
    <property type="match status" value="1"/>
</dbReference>
<dbReference type="Gene3D" id="3.30.365.10">
    <property type="entry name" value="Aldehyde oxidase/xanthine dehydrogenase, molybdopterin binding domain"/>
    <property type="match status" value="4"/>
</dbReference>
<organism evidence="2 3">
    <name type="scientific">Pandoraea iniqua</name>
    <dbReference type="NCBI Taxonomy" id="2508288"/>
    <lineage>
        <taxon>Bacteria</taxon>
        <taxon>Pseudomonadati</taxon>
        <taxon>Pseudomonadota</taxon>
        <taxon>Betaproteobacteria</taxon>
        <taxon>Burkholderiales</taxon>
        <taxon>Burkholderiaceae</taxon>
        <taxon>Pandoraea</taxon>
    </lineage>
</organism>
<dbReference type="InterPro" id="IPR012368">
    <property type="entry name" value="OxRdtase_Mopterin-bd_su_IorB"/>
</dbReference>
<dbReference type="EC" id="1.3.99.16" evidence="2"/>
<dbReference type="PROSITE" id="PS51318">
    <property type="entry name" value="TAT"/>
    <property type="match status" value="1"/>
</dbReference>
<dbReference type="SUPFAM" id="SSF56003">
    <property type="entry name" value="Molybdenum cofactor-binding domain"/>
    <property type="match status" value="2"/>
</dbReference>
<dbReference type="NCBIfam" id="TIGR01409">
    <property type="entry name" value="TAT_signal_seq"/>
    <property type="match status" value="1"/>
</dbReference>